<accession>A0A0A9HN52</accession>
<sequence>MAKLQMHLSMPTQNPAILLVLVLLFMGTHQGPLFLGIVSFSHICCMVSQTKHWISSPK</sequence>
<reference evidence="1" key="1">
    <citation type="submission" date="2014-09" db="EMBL/GenBank/DDBJ databases">
        <authorList>
            <person name="Magalhaes I.L.F."/>
            <person name="Oliveira U."/>
            <person name="Santos F.R."/>
            <person name="Vidigal T.H.D.A."/>
            <person name="Brescovit A.D."/>
            <person name="Santos A.J."/>
        </authorList>
    </citation>
    <scope>NUCLEOTIDE SEQUENCE</scope>
    <source>
        <tissue evidence="1">Shoot tissue taken approximately 20 cm above the soil surface</tissue>
    </source>
</reference>
<protein>
    <submittedName>
        <fullName evidence="1">Uncharacterized protein</fullName>
    </submittedName>
</protein>
<dbReference type="AlphaFoldDB" id="A0A0A9HN52"/>
<name>A0A0A9HN52_ARUDO</name>
<dbReference type="EMBL" id="GBRH01159774">
    <property type="protein sequence ID" value="JAE38122.1"/>
    <property type="molecule type" value="Transcribed_RNA"/>
</dbReference>
<organism evidence="1">
    <name type="scientific">Arundo donax</name>
    <name type="common">Giant reed</name>
    <name type="synonym">Donax arundinaceus</name>
    <dbReference type="NCBI Taxonomy" id="35708"/>
    <lineage>
        <taxon>Eukaryota</taxon>
        <taxon>Viridiplantae</taxon>
        <taxon>Streptophyta</taxon>
        <taxon>Embryophyta</taxon>
        <taxon>Tracheophyta</taxon>
        <taxon>Spermatophyta</taxon>
        <taxon>Magnoliopsida</taxon>
        <taxon>Liliopsida</taxon>
        <taxon>Poales</taxon>
        <taxon>Poaceae</taxon>
        <taxon>PACMAD clade</taxon>
        <taxon>Arundinoideae</taxon>
        <taxon>Arundineae</taxon>
        <taxon>Arundo</taxon>
    </lineage>
</organism>
<reference evidence="1" key="2">
    <citation type="journal article" date="2015" name="Data Brief">
        <title>Shoot transcriptome of the giant reed, Arundo donax.</title>
        <authorList>
            <person name="Barrero R.A."/>
            <person name="Guerrero F.D."/>
            <person name="Moolhuijzen P."/>
            <person name="Goolsby J.A."/>
            <person name="Tidwell J."/>
            <person name="Bellgard S.E."/>
            <person name="Bellgard M.I."/>
        </authorList>
    </citation>
    <scope>NUCLEOTIDE SEQUENCE</scope>
    <source>
        <tissue evidence="1">Shoot tissue taken approximately 20 cm above the soil surface</tissue>
    </source>
</reference>
<evidence type="ECO:0000313" key="1">
    <source>
        <dbReference type="EMBL" id="JAE38122.1"/>
    </source>
</evidence>
<proteinExistence type="predicted"/>